<protein>
    <submittedName>
        <fullName evidence="1">13398_t:CDS:1</fullName>
    </submittedName>
</protein>
<sequence>MSETPEDRKKRLHRECQRRYRENKKRKITAETNRSLPAQNNISDFSTTNTNVSITHPPTEQLLGSELQQHIILNNDTTLNNNNSFTTVTRPVSIPRARVYLFDSSRLNRHSLGRMNHSCVHCGALKWIDERCPNTSKHLSQLPIEDDLDTYDENDVLDVEAAVRTRKYVTMMQYYSYRLQSILLRNGTCLKNFPNMPIPTPFSQEHIHHNRLIEEELQYNVPLLKH</sequence>
<dbReference type="EMBL" id="CAJVPW010005813">
    <property type="protein sequence ID" value="CAG8560770.1"/>
    <property type="molecule type" value="Genomic_DNA"/>
</dbReference>
<proteinExistence type="predicted"/>
<accession>A0ACA9M1Z9</accession>
<reference evidence="1" key="1">
    <citation type="submission" date="2021-06" db="EMBL/GenBank/DDBJ databases">
        <authorList>
            <person name="Kallberg Y."/>
            <person name="Tangrot J."/>
            <person name="Rosling A."/>
        </authorList>
    </citation>
    <scope>NUCLEOTIDE SEQUENCE</scope>
    <source>
        <strain evidence="1">28 12/20/2015</strain>
    </source>
</reference>
<evidence type="ECO:0000313" key="1">
    <source>
        <dbReference type="EMBL" id="CAG8560770.1"/>
    </source>
</evidence>
<comment type="caution">
    <text evidence="1">The sequence shown here is derived from an EMBL/GenBank/DDBJ whole genome shotgun (WGS) entry which is preliminary data.</text>
</comment>
<gene>
    <name evidence="1" type="ORF">SPELUC_LOCUS5593</name>
</gene>
<name>A0ACA9M1Z9_9GLOM</name>
<dbReference type="Proteomes" id="UP000789366">
    <property type="component" value="Unassembled WGS sequence"/>
</dbReference>
<keyword evidence="2" id="KW-1185">Reference proteome</keyword>
<evidence type="ECO:0000313" key="2">
    <source>
        <dbReference type="Proteomes" id="UP000789366"/>
    </source>
</evidence>
<organism evidence="1 2">
    <name type="scientific">Cetraspora pellucida</name>
    <dbReference type="NCBI Taxonomy" id="1433469"/>
    <lineage>
        <taxon>Eukaryota</taxon>
        <taxon>Fungi</taxon>
        <taxon>Fungi incertae sedis</taxon>
        <taxon>Mucoromycota</taxon>
        <taxon>Glomeromycotina</taxon>
        <taxon>Glomeromycetes</taxon>
        <taxon>Diversisporales</taxon>
        <taxon>Gigasporaceae</taxon>
        <taxon>Cetraspora</taxon>
    </lineage>
</organism>